<feature type="transmembrane region" description="Helical" evidence="5">
    <location>
        <begin position="262"/>
        <end position="282"/>
    </location>
</feature>
<evidence type="ECO:0000256" key="5">
    <source>
        <dbReference type="SAM" id="Phobius"/>
    </source>
</evidence>
<feature type="transmembrane region" description="Helical" evidence="5">
    <location>
        <begin position="173"/>
        <end position="195"/>
    </location>
</feature>
<feature type="transmembrane region" description="Helical" evidence="5">
    <location>
        <begin position="375"/>
        <end position="394"/>
    </location>
</feature>
<dbReference type="PROSITE" id="PS00216">
    <property type="entry name" value="SUGAR_TRANSPORT_1"/>
    <property type="match status" value="1"/>
</dbReference>
<reference evidence="8" key="1">
    <citation type="journal article" date="2019" name="Int. J. Syst. Evol. Microbiol.">
        <title>The Global Catalogue of Microorganisms (GCM) 10K type strain sequencing project: providing services to taxonomists for standard genome sequencing and annotation.</title>
        <authorList>
            <consortium name="The Broad Institute Genomics Platform"/>
            <consortium name="The Broad Institute Genome Sequencing Center for Infectious Disease"/>
            <person name="Wu L."/>
            <person name="Ma J."/>
        </authorList>
    </citation>
    <scope>NUCLEOTIDE SEQUENCE [LARGE SCALE GENOMIC DNA]</scope>
    <source>
        <strain evidence="8">CECT 8472</strain>
    </source>
</reference>
<gene>
    <name evidence="7" type="ORF">ACFOW6_12555</name>
</gene>
<comment type="caution">
    <text evidence="7">The sequence shown here is derived from an EMBL/GenBank/DDBJ whole genome shotgun (WGS) entry which is preliminary data.</text>
</comment>
<evidence type="ECO:0000256" key="1">
    <source>
        <dbReference type="ARBA" id="ARBA00004141"/>
    </source>
</evidence>
<feature type="transmembrane region" description="Helical" evidence="5">
    <location>
        <begin position="220"/>
        <end position="242"/>
    </location>
</feature>
<keyword evidence="2 5" id="KW-0812">Transmembrane</keyword>
<feature type="transmembrane region" description="Helical" evidence="5">
    <location>
        <begin position="146"/>
        <end position="167"/>
    </location>
</feature>
<sequence length="402" mass="42901">MATAANTTETASANRTAFLVLGALSLCHFLNDMMQSLLPAIYPVLQQNFALTFTQIGILHLAFQVTASLLQPAVGLYTDRRQRFRLLSVGMGCTLVGLLLLATAQHYLFLLFAACAVGLGSSIFHPDASRLARTASGGRFGLAQSIFQVGGNTGTAVGPLLAAYVVLPLGQPGIAWFSAVALLGMLILWWVGSWAKRQHRQARTRSASPAPALPLPRRRVLFAIGVLAVLIFSKYVYLASLTSYYTFYLIETFGVTIRHSQILLFVFLGAVAVGTILGGPLADRIGRRPVIWISILGVLPFTLMLPHANLFWTGVLSVVIGLVLASAFSAIVVYAQELVPGRVGLISGLFFGFAFGMGGLGAAILGVLADAYGIGFVYQLCAVLPFLGLLTALLPKEESLKL</sequence>
<feature type="transmembrane region" description="Helical" evidence="5">
    <location>
        <begin position="107"/>
        <end position="125"/>
    </location>
</feature>
<dbReference type="CDD" id="cd17478">
    <property type="entry name" value="MFS_FsR"/>
    <property type="match status" value="1"/>
</dbReference>
<dbReference type="SUPFAM" id="SSF103473">
    <property type="entry name" value="MFS general substrate transporter"/>
    <property type="match status" value="1"/>
</dbReference>
<feature type="transmembrane region" description="Helical" evidence="5">
    <location>
        <begin position="49"/>
        <end position="72"/>
    </location>
</feature>
<dbReference type="PANTHER" id="PTHR43129">
    <property type="entry name" value="FOSMIDOMYCIN RESISTANCE PROTEIN"/>
    <property type="match status" value="1"/>
</dbReference>
<dbReference type="Gene3D" id="1.20.1250.20">
    <property type="entry name" value="MFS general substrate transporter like domains"/>
    <property type="match status" value="2"/>
</dbReference>
<evidence type="ECO:0000313" key="8">
    <source>
        <dbReference type="Proteomes" id="UP001595799"/>
    </source>
</evidence>
<name>A0ABV8UM65_9PROT</name>
<dbReference type="RefSeq" id="WP_382422722.1">
    <property type="nucleotide sequence ID" value="NZ_JBHSCW010000007.1"/>
</dbReference>
<comment type="subcellular location">
    <subcellularLocation>
        <location evidence="1">Membrane</location>
        <topology evidence="1">Multi-pass membrane protein</topology>
    </subcellularLocation>
</comment>
<organism evidence="7 8">
    <name type="scientific">Fodinicurvata halophila</name>
    <dbReference type="NCBI Taxonomy" id="1419723"/>
    <lineage>
        <taxon>Bacteria</taxon>
        <taxon>Pseudomonadati</taxon>
        <taxon>Pseudomonadota</taxon>
        <taxon>Alphaproteobacteria</taxon>
        <taxon>Rhodospirillales</taxon>
        <taxon>Rhodovibrionaceae</taxon>
        <taxon>Fodinicurvata</taxon>
    </lineage>
</organism>
<dbReference type="PROSITE" id="PS50850">
    <property type="entry name" value="MFS"/>
    <property type="match status" value="1"/>
</dbReference>
<feature type="transmembrane region" description="Helical" evidence="5">
    <location>
        <begin position="311"/>
        <end position="334"/>
    </location>
</feature>
<evidence type="ECO:0000256" key="4">
    <source>
        <dbReference type="ARBA" id="ARBA00023136"/>
    </source>
</evidence>
<feature type="domain" description="Major facilitator superfamily (MFS) profile" evidence="6">
    <location>
        <begin position="20"/>
        <end position="400"/>
    </location>
</feature>
<dbReference type="PANTHER" id="PTHR43129:SF1">
    <property type="entry name" value="FOSMIDOMYCIN RESISTANCE PROTEIN"/>
    <property type="match status" value="1"/>
</dbReference>
<evidence type="ECO:0000259" key="6">
    <source>
        <dbReference type="PROSITE" id="PS50850"/>
    </source>
</evidence>
<evidence type="ECO:0000256" key="2">
    <source>
        <dbReference type="ARBA" id="ARBA00022692"/>
    </source>
</evidence>
<evidence type="ECO:0000313" key="7">
    <source>
        <dbReference type="EMBL" id="MFC4352372.1"/>
    </source>
</evidence>
<protein>
    <submittedName>
        <fullName evidence="7">MFS transporter</fullName>
    </submittedName>
</protein>
<keyword evidence="4 5" id="KW-0472">Membrane</keyword>
<dbReference type="InterPro" id="IPR011701">
    <property type="entry name" value="MFS"/>
</dbReference>
<feature type="transmembrane region" description="Helical" evidence="5">
    <location>
        <begin position="84"/>
        <end position="101"/>
    </location>
</feature>
<feature type="transmembrane region" description="Helical" evidence="5">
    <location>
        <begin position="289"/>
        <end position="305"/>
    </location>
</feature>
<dbReference type="Proteomes" id="UP001595799">
    <property type="component" value="Unassembled WGS sequence"/>
</dbReference>
<feature type="transmembrane region" description="Helical" evidence="5">
    <location>
        <begin position="346"/>
        <end position="369"/>
    </location>
</feature>
<accession>A0ABV8UM65</accession>
<proteinExistence type="predicted"/>
<keyword evidence="3 5" id="KW-1133">Transmembrane helix</keyword>
<dbReference type="Pfam" id="PF07690">
    <property type="entry name" value="MFS_1"/>
    <property type="match status" value="1"/>
</dbReference>
<dbReference type="EMBL" id="JBHSCW010000007">
    <property type="protein sequence ID" value="MFC4352372.1"/>
    <property type="molecule type" value="Genomic_DNA"/>
</dbReference>
<keyword evidence="8" id="KW-1185">Reference proteome</keyword>
<evidence type="ECO:0000256" key="3">
    <source>
        <dbReference type="ARBA" id="ARBA00022989"/>
    </source>
</evidence>
<dbReference type="InterPro" id="IPR005829">
    <property type="entry name" value="Sugar_transporter_CS"/>
</dbReference>
<dbReference type="InterPro" id="IPR020846">
    <property type="entry name" value="MFS_dom"/>
</dbReference>
<dbReference type="InterPro" id="IPR036259">
    <property type="entry name" value="MFS_trans_sf"/>
</dbReference>